<feature type="compositionally biased region" description="Gly residues" evidence="1">
    <location>
        <begin position="63"/>
        <end position="74"/>
    </location>
</feature>
<dbReference type="EMBL" id="QLTA01000003">
    <property type="protein sequence ID" value="RAR85786.1"/>
    <property type="molecule type" value="Genomic_DNA"/>
</dbReference>
<dbReference type="RefSeq" id="WP_111875691.1">
    <property type="nucleotide sequence ID" value="NZ_QLTA01000003.1"/>
</dbReference>
<feature type="compositionally biased region" description="Basic and acidic residues" evidence="1">
    <location>
        <begin position="157"/>
        <end position="166"/>
    </location>
</feature>
<evidence type="ECO:0000313" key="3">
    <source>
        <dbReference type="Proteomes" id="UP000248856"/>
    </source>
</evidence>
<evidence type="ECO:0000256" key="1">
    <source>
        <dbReference type="SAM" id="MobiDB-lite"/>
    </source>
</evidence>
<feature type="compositionally biased region" description="Low complexity" evidence="1">
    <location>
        <begin position="75"/>
        <end position="134"/>
    </location>
</feature>
<keyword evidence="3" id="KW-1185">Reference proteome</keyword>
<dbReference type="Proteomes" id="UP000248856">
    <property type="component" value="Unassembled WGS sequence"/>
</dbReference>
<feature type="region of interest" description="Disordered" evidence="1">
    <location>
        <begin position="1"/>
        <end position="24"/>
    </location>
</feature>
<organism evidence="2 3">
    <name type="scientific">Paracidovorax anthurii</name>
    <dbReference type="NCBI Taxonomy" id="78229"/>
    <lineage>
        <taxon>Bacteria</taxon>
        <taxon>Pseudomonadati</taxon>
        <taxon>Pseudomonadota</taxon>
        <taxon>Betaproteobacteria</taxon>
        <taxon>Burkholderiales</taxon>
        <taxon>Comamonadaceae</taxon>
        <taxon>Paracidovorax</taxon>
    </lineage>
</organism>
<feature type="region of interest" description="Disordered" evidence="1">
    <location>
        <begin position="44"/>
        <end position="171"/>
    </location>
</feature>
<dbReference type="Gene3D" id="1.10.530.10">
    <property type="match status" value="1"/>
</dbReference>
<accession>A0A328ZU64</accession>
<dbReference type="AlphaFoldDB" id="A0A328ZU64"/>
<protein>
    <submittedName>
        <fullName evidence="2">Uncharacterized protein</fullName>
    </submittedName>
</protein>
<sequence length="326" mass="33859">MPISSISQAQVQRTQQAGGSGQNNPQALFQQVLLALLEGLLQRLGKDRQNNPQTDAGNRDKASGGGGGGGGAPSTGGPSAPAPSSASPPSATPSTPSTSSTPSTPSTPTTPSTTPSTPSATPSSPSTAQTPSTGDFSSKSVDEAQSKVSPKFLPVLRGDEQQKDAKVQTQADFGRAVDETAKEYGLDPNVFRAQLQSESGAFTQDFRKAMKAEGDLDRAGENNTSIGLGQISRKFLDGREWSDGGPGNSRVGSQKVSTEQYQNSVTVQLRTAASNIAQRIEDHGGLKGGLAYYVSGNEDPNNSSAQTYLQHINEALRNPAVMNPGR</sequence>
<name>A0A328ZU64_9BURK</name>
<gene>
    <name evidence="2" type="ORF">AX018_100314</name>
</gene>
<dbReference type="OrthoDB" id="9153284at2"/>
<feature type="region of interest" description="Disordered" evidence="1">
    <location>
        <begin position="238"/>
        <end position="259"/>
    </location>
</feature>
<proteinExistence type="predicted"/>
<reference evidence="2 3" key="1">
    <citation type="submission" date="2018-06" db="EMBL/GenBank/DDBJ databases">
        <title>Genomic Encyclopedia of Archaeal and Bacterial Type Strains, Phase II (KMG-II): from individual species to whole genera.</title>
        <authorList>
            <person name="Goeker M."/>
        </authorList>
    </citation>
    <scope>NUCLEOTIDE SEQUENCE [LARGE SCALE GENOMIC DNA]</scope>
    <source>
        <strain evidence="2 3">CFPB 3232</strain>
    </source>
</reference>
<evidence type="ECO:0000313" key="2">
    <source>
        <dbReference type="EMBL" id="RAR85786.1"/>
    </source>
</evidence>
<comment type="caution">
    <text evidence="2">The sequence shown here is derived from an EMBL/GenBank/DDBJ whole genome shotgun (WGS) entry which is preliminary data.</text>
</comment>
<feature type="compositionally biased region" description="Polar residues" evidence="1">
    <location>
        <begin position="250"/>
        <end position="259"/>
    </location>
</feature>